<gene>
    <name evidence="11" type="ORF">HAN_2g212</name>
</gene>
<dbReference type="PRINTS" id="PR00883">
    <property type="entry name" value="NUCLEARHMG"/>
</dbReference>
<keyword evidence="5 9" id="KW-0694">RNA-binding</keyword>
<evidence type="ECO:0000256" key="7">
    <source>
        <dbReference type="ARBA" id="ARBA00023242"/>
    </source>
</evidence>
<keyword evidence="11" id="KW-0542">Nucleomorph</keyword>
<evidence type="ECO:0000256" key="3">
    <source>
        <dbReference type="ARBA" id="ARBA00022664"/>
    </source>
</evidence>
<evidence type="ECO:0000256" key="5">
    <source>
        <dbReference type="ARBA" id="ARBA00022884"/>
    </source>
</evidence>
<evidence type="ECO:0000256" key="8">
    <source>
        <dbReference type="ARBA" id="ARBA00023274"/>
    </source>
</evidence>
<dbReference type="Pfam" id="PF01248">
    <property type="entry name" value="Ribosomal_L7Ae"/>
    <property type="match status" value="1"/>
</dbReference>
<dbReference type="InterPro" id="IPR029064">
    <property type="entry name" value="Ribosomal_eL30-like_sf"/>
</dbReference>
<keyword evidence="4" id="KW-0747">Spliceosome</keyword>
<evidence type="ECO:0000256" key="2">
    <source>
        <dbReference type="ARBA" id="ARBA00007337"/>
    </source>
</evidence>
<evidence type="ECO:0000313" key="11">
    <source>
        <dbReference type="EMBL" id="ABW98039.1"/>
    </source>
</evidence>
<dbReference type="GO" id="GO:0000398">
    <property type="term" value="P:mRNA splicing, via spliceosome"/>
    <property type="evidence" value="ECO:0007669"/>
    <property type="project" value="UniProtKB-UniRule"/>
</dbReference>
<dbReference type="InterPro" id="IPR050257">
    <property type="entry name" value="eL8/uL1-like"/>
</dbReference>
<comment type="function">
    <text evidence="9">Common component of the spliceosome and rRNA processing machinery.</text>
</comment>
<evidence type="ECO:0000256" key="6">
    <source>
        <dbReference type="ARBA" id="ARBA00023187"/>
    </source>
</evidence>
<proteinExistence type="inferred from homology"/>
<accession>A9BKN4</accession>
<keyword evidence="6" id="KW-0508">mRNA splicing</keyword>
<comment type="function">
    <text evidence="9">Required for ribosome biogenesis. Part of a complex which catalyzes pseudouridylation of rRNA. This involves the isomerization of uridine such that the ribose is subsequently attached to C5, instead of the normal N1. Pseudouridine ('psi') residues may serve to stabilize the conformation of rRNAs.</text>
</comment>
<dbReference type="RefSeq" id="XP_001712364.1">
    <property type="nucleotide sequence ID" value="XM_001712312.1"/>
</dbReference>
<dbReference type="InterPro" id="IPR002415">
    <property type="entry name" value="H/ACA_rnp_Nhp2-like"/>
</dbReference>
<comment type="subcellular location">
    <subcellularLocation>
        <location evidence="1 9">Nucleus</location>
        <location evidence="1 9">Nucleolus</location>
    </subcellularLocation>
</comment>
<evidence type="ECO:0000256" key="9">
    <source>
        <dbReference type="RuleBase" id="RU366039"/>
    </source>
</evidence>
<dbReference type="GO" id="GO:0005681">
    <property type="term" value="C:spliceosomal complex"/>
    <property type="evidence" value="ECO:0007669"/>
    <property type="project" value="UniProtKB-KW"/>
</dbReference>
<name>A9BKN4_HEMAN</name>
<dbReference type="FunFam" id="3.30.1330.30:FF:000002">
    <property type="entry name" value="NHP2-like protein 1 homolog"/>
    <property type="match status" value="1"/>
</dbReference>
<evidence type="ECO:0000259" key="10">
    <source>
        <dbReference type="Pfam" id="PF01248"/>
    </source>
</evidence>
<dbReference type="PRINTS" id="PR00881">
    <property type="entry name" value="L7ARS6FAMILY"/>
</dbReference>
<evidence type="ECO:0000313" key="12">
    <source>
        <dbReference type="Proteomes" id="UP000243127"/>
    </source>
</evidence>
<sequence>MSSPNPKTFPFADKELTLQILNLIELSKNHNQLKKGANETVKIINKGYAELAIIAADSDPIEIVLHLPLLCEDKNIPYVFINNKHTIGKACGISRSVIACCISTNINSSLNEQLKNIKNKIEKFLY</sequence>
<evidence type="ECO:0000256" key="1">
    <source>
        <dbReference type="ARBA" id="ARBA00004604"/>
    </source>
</evidence>
<dbReference type="SUPFAM" id="SSF55315">
    <property type="entry name" value="L30e-like"/>
    <property type="match status" value="1"/>
</dbReference>
<protein>
    <recommendedName>
        <fullName evidence="9">H/ACA ribonucleoprotein complex subunit 2</fullName>
    </recommendedName>
    <alternativeName>
        <fullName evidence="9">Nucleolar protein family A member 2</fullName>
    </alternativeName>
</protein>
<feature type="domain" description="Ribosomal protein eL8/eL30/eS12/Gadd45" evidence="10">
    <location>
        <begin position="20"/>
        <end position="108"/>
    </location>
</feature>
<keyword evidence="3" id="KW-0507">mRNA processing</keyword>
<reference evidence="11 12" key="1">
    <citation type="journal article" date="2007" name="Proc. Natl. Acad. Sci. U.S.A.">
        <title>Nucleomorph genome of Hemiselmis andersenii reveals complete intron loss and compaction as a driver of protein structure and function.</title>
        <authorList>
            <person name="Lane C.E."/>
            <person name="van den Heuvel K."/>
            <person name="Kozera C."/>
            <person name="Curtis B.A."/>
            <person name="Parsons B.J."/>
            <person name="Bowman S."/>
            <person name="Archibald J.M."/>
        </authorList>
    </citation>
    <scope>NUCLEOTIDE SEQUENCE [LARGE SCALE GENOMIC DNA]</scope>
    <source>
        <strain evidence="11 12">CCMP644</strain>
    </source>
</reference>
<dbReference type="Proteomes" id="UP000243127">
    <property type="component" value="Nucleomorph 2"/>
</dbReference>
<dbReference type="GeneID" id="5739658"/>
<dbReference type="GO" id="GO:0003723">
    <property type="term" value="F:RNA binding"/>
    <property type="evidence" value="ECO:0007669"/>
    <property type="project" value="UniProtKB-UniRule"/>
</dbReference>
<dbReference type="AlphaFoldDB" id="A9BKN4"/>
<dbReference type="Gene3D" id="3.30.1330.30">
    <property type="match status" value="1"/>
</dbReference>
<dbReference type="InterPro" id="IPR004038">
    <property type="entry name" value="Ribosomal_eL8/eL30/eS12/Gad45"/>
</dbReference>
<dbReference type="GO" id="GO:0031429">
    <property type="term" value="C:box H/ACA snoRNP complex"/>
    <property type="evidence" value="ECO:0007669"/>
    <property type="project" value="UniProtKB-UniRule"/>
</dbReference>
<evidence type="ECO:0000256" key="4">
    <source>
        <dbReference type="ARBA" id="ARBA00022728"/>
    </source>
</evidence>
<geneLocation type="nucleomorph" evidence="11"/>
<comment type="similarity">
    <text evidence="2 9">Belongs to the eukaryotic ribosomal protein eL8 family.</text>
</comment>
<dbReference type="InterPro" id="IPR018492">
    <property type="entry name" value="Ribosomal_eL8/Nhp2"/>
</dbReference>
<keyword evidence="8 9" id="KW-0687">Ribonucleoprotein</keyword>
<organism evidence="11 12">
    <name type="scientific">Hemiselmis andersenii</name>
    <name type="common">Cryptophyte alga</name>
    <dbReference type="NCBI Taxonomy" id="464988"/>
    <lineage>
        <taxon>Eukaryota</taxon>
        <taxon>Cryptophyceae</taxon>
        <taxon>Cryptomonadales</taxon>
        <taxon>Hemiselmidaceae</taxon>
        <taxon>Hemiselmis</taxon>
    </lineage>
</organism>
<dbReference type="GO" id="GO:0031120">
    <property type="term" value="P:snRNA pseudouridine synthesis"/>
    <property type="evidence" value="ECO:0007669"/>
    <property type="project" value="UniProtKB-UniRule"/>
</dbReference>
<dbReference type="PANTHER" id="PTHR23105">
    <property type="entry name" value="RIBOSOMAL PROTEIN L7AE FAMILY MEMBER"/>
    <property type="match status" value="1"/>
</dbReference>
<dbReference type="EMBL" id="CP000882">
    <property type="protein sequence ID" value="ABW98039.1"/>
    <property type="molecule type" value="Genomic_DNA"/>
</dbReference>
<keyword evidence="7 9" id="KW-0539">Nucleus</keyword>